<dbReference type="AlphaFoldDB" id="A0A4Y7K3U9"/>
<keyword evidence="3" id="KW-1185">Reference proteome</keyword>
<evidence type="ECO:0000256" key="1">
    <source>
        <dbReference type="SAM" id="Coils"/>
    </source>
</evidence>
<gene>
    <name evidence="2" type="ORF">C5167_031298</name>
</gene>
<protein>
    <submittedName>
        <fullName evidence="2">Uncharacterized protein</fullName>
    </submittedName>
</protein>
<evidence type="ECO:0000313" key="3">
    <source>
        <dbReference type="Proteomes" id="UP000316621"/>
    </source>
</evidence>
<dbReference type="EMBL" id="CM010721">
    <property type="protein sequence ID" value="RZC68043.1"/>
    <property type="molecule type" value="Genomic_DNA"/>
</dbReference>
<dbReference type="Gramene" id="RZC68043">
    <property type="protein sequence ID" value="RZC68043"/>
    <property type="gene ID" value="C5167_031298"/>
</dbReference>
<proteinExistence type="predicted"/>
<feature type="coiled-coil region" evidence="1">
    <location>
        <begin position="44"/>
        <end position="99"/>
    </location>
</feature>
<reference evidence="2 3" key="1">
    <citation type="journal article" date="2018" name="Science">
        <title>The opium poppy genome and morphinan production.</title>
        <authorList>
            <person name="Guo L."/>
            <person name="Winzer T."/>
            <person name="Yang X."/>
            <person name="Li Y."/>
            <person name="Ning Z."/>
            <person name="He Z."/>
            <person name="Teodor R."/>
            <person name="Lu Y."/>
            <person name="Bowser T.A."/>
            <person name="Graham I.A."/>
            <person name="Ye K."/>
        </authorList>
    </citation>
    <scope>NUCLEOTIDE SEQUENCE [LARGE SCALE GENOMIC DNA]</scope>
    <source>
        <strain evidence="3">cv. HN1</strain>
        <tissue evidence="2">Leaves</tissue>
    </source>
</reference>
<dbReference type="Proteomes" id="UP000316621">
    <property type="component" value="Chromosome 7"/>
</dbReference>
<accession>A0A4Y7K3U9</accession>
<evidence type="ECO:0000313" key="2">
    <source>
        <dbReference type="EMBL" id="RZC68043.1"/>
    </source>
</evidence>
<name>A0A4Y7K3U9_PAPSO</name>
<organism evidence="2 3">
    <name type="scientific">Papaver somniferum</name>
    <name type="common">Opium poppy</name>
    <dbReference type="NCBI Taxonomy" id="3469"/>
    <lineage>
        <taxon>Eukaryota</taxon>
        <taxon>Viridiplantae</taxon>
        <taxon>Streptophyta</taxon>
        <taxon>Embryophyta</taxon>
        <taxon>Tracheophyta</taxon>
        <taxon>Spermatophyta</taxon>
        <taxon>Magnoliopsida</taxon>
        <taxon>Ranunculales</taxon>
        <taxon>Papaveraceae</taxon>
        <taxon>Papaveroideae</taxon>
        <taxon>Papaver</taxon>
    </lineage>
</organism>
<keyword evidence="1" id="KW-0175">Coiled coil</keyword>
<sequence length="107" mass="12272">MNPFMVYNLTDHSISYPVENCVIIKHLNAALNDPTTENLKTFDLEELQSQYKTHKNELRSALATCNCLRNLLREAKEEIKDLKAKRSALMTEKDQAILNGDRASDDF</sequence>